<dbReference type="Pfam" id="PF00251">
    <property type="entry name" value="Glyco_hydro_32N"/>
    <property type="match status" value="1"/>
</dbReference>
<dbReference type="PANTHER" id="PTHR43101">
    <property type="entry name" value="BETA-FRUCTOSIDASE"/>
    <property type="match status" value="1"/>
</dbReference>
<dbReference type="InterPro" id="IPR023296">
    <property type="entry name" value="Glyco_hydro_beta-prop_sf"/>
</dbReference>
<dbReference type="SUPFAM" id="SSF49899">
    <property type="entry name" value="Concanavalin A-like lectins/glucanases"/>
    <property type="match status" value="1"/>
</dbReference>
<organism evidence="8 9">
    <name type="scientific">Halogeometricum limi</name>
    <dbReference type="NCBI Taxonomy" id="555875"/>
    <lineage>
        <taxon>Archaea</taxon>
        <taxon>Methanobacteriati</taxon>
        <taxon>Methanobacteriota</taxon>
        <taxon>Stenosarchaea group</taxon>
        <taxon>Halobacteria</taxon>
        <taxon>Halobacteriales</taxon>
        <taxon>Haloferacaceae</taxon>
        <taxon>Halogeometricum</taxon>
    </lineage>
</organism>
<dbReference type="Gene3D" id="2.115.10.20">
    <property type="entry name" value="Glycosyl hydrolase domain, family 43"/>
    <property type="match status" value="1"/>
</dbReference>
<keyword evidence="3" id="KW-0378">Hydrolase</keyword>
<dbReference type="InterPro" id="IPR013148">
    <property type="entry name" value="Glyco_hydro_32_N"/>
</dbReference>
<dbReference type="Pfam" id="PF16324">
    <property type="entry name" value="DUF4960"/>
    <property type="match status" value="1"/>
</dbReference>
<dbReference type="RefSeq" id="WP_089879661.1">
    <property type="nucleotide sequence ID" value="NZ_FOYS01000003.1"/>
</dbReference>
<evidence type="ECO:0000256" key="4">
    <source>
        <dbReference type="ARBA" id="ARBA00023295"/>
    </source>
</evidence>
<keyword evidence="9" id="KW-1185">Reference proteome</keyword>
<dbReference type="PANTHER" id="PTHR43101:SF1">
    <property type="entry name" value="BETA-FRUCTOSIDASE"/>
    <property type="match status" value="1"/>
</dbReference>
<dbReference type="SMART" id="SM00640">
    <property type="entry name" value="Glyco_32"/>
    <property type="match status" value="1"/>
</dbReference>
<dbReference type="SUPFAM" id="SSF75005">
    <property type="entry name" value="Arabinanase/levansucrase/invertase"/>
    <property type="match status" value="1"/>
</dbReference>
<name>A0A1I6H657_9EURY</name>
<evidence type="ECO:0000313" key="8">
    <source>
        <dbReference type="EMBL" id="SFR49986.1"/>
    </source>
</evidence>
<feature type="domain" description="Glycosyl hydrolase family 32 N-terminal" evidence="5">
    <location>
        <begin position="264"/>
        <end position="560"/>
    </location>
</feature>
<dbReference type="GO" id="GO:0004564">
    <property type="term" value="F:beta-fructofuranosidase activity"/>
    <property type="evidence" value="ECO:0007669"/>
    <property type="project" value="UniProtKB-EC"/>
</dbReference>
<dbReference type="InterPro" id="IPR013189">
    <property type="entry name" value="Glyco_hydro_32_C"/>
</dbReference>
<dbReference type="CDD" id="cd08996">
    <property type="entry name" value="GH32_FFase"/>
    <property type="match status" value="1"/>
</dbReference>
<keyword evidence="4" id="KW-0326">Glycosidase</keyword>
<accession>A0A1I6H657</accession>
<dbReference type="PROSITE" id="PS00609">
    <property type="entry name" value="GLYCOSYL_HYDROL_F32"/>
    <property type="match status" value="1"/>
</dbReference>
<dbReference type="STRING" id="555875.SAMN04488124_1831"/>
<dbReference type="InterPro" id="IPR018053">
    <property type="entry name" value="Glyco_hydro_32_AS"/>
</dbReference>
<dbReference type="Gene3D" id="2.60.120.560">
    <property type="entry name" value="Exo-inulinase, domain 1"/>
    <property type="match status" value="1"/>
</dbReference>
<evidence type="ECO:0000256" key="2">
    <source>
        <dbReference type="ARBA" id="ARBA00012758"/>
    </source>
</evidence>
<comment type="similarity">
    <text evidence="1">Belongs to the glycosyl hydrolase 32 family.</text>
</comment>
<protein>
    <recommendedName>
        <fullName evidence="2">beta-fructofuranosidase</fullName>
        <ecNumber evidence="2">3.2.1.26</ecNumber>
    </recommendedName>
</protein>
<dbReference type="Pfam" id="PF08244">
    <property type="entry name" value="Glyco_hydro_32C"/>
    <property type="match status" value="1"/>
</dbReference>
<gene>
    <name evidence="8" type="ORF">SAMN04488124_1831</name>
</gene>
<dbReference type="GO" id="GO:0005975">
    <property type="term" value="P:carbohydrate metabolic process"/>
    <property type="evidence" value="ECO:0007669"/>
    <property type="project" value="InterPro"/>
</dbReference>
<proteinExistence type="inferred from homology"/>
<dbReference type="OrthoDB" id="166931at2157"/>
<sequence length="726" mass="79804">MDDLPVSVAFLRAADLTDEQRAAREWCESVADVSDVSLSAVADGTASLADYDVAWWHRDTPLDERVREEAAACADELSRFFDAGRGLLLSLHALSAVGPFGIDDVEPDAVGVETPSEPSGFIKKRLYDDHPLFEGFPLRELHTQPADVTRPYARYERVLPASGDVVASTIRAEEFHVAQKTVFAWDVGADGVGDAYGLGSEVAFLPHADYEMADAQRRIVRNALALLGGDAGRRPTFSDRPDETTGFDAMRRELAGDHRRPHYHFAPPAHWLNDPNGIIQHEGTYHVFYQYNPGGPFHGTIHWGHATSDDLLHWEDNPVALTPDPDGPDRDGVWSGCAVVDDDGTPTLVYTGGRDRDQLPCLATADDATLDTWTKHDDNPLVAAPSEDIDLLETDDWRAEFRDHNIWRRDGTWYHLIGAGVADTGGAALLYRGENLRDWEYVGPLLVGDWEGHGVVWECPELLDFGEKQVLHVSNYSHVEYFLGTASLSDPSFEVEHRERLDYGNYYAPQSTEADDGRILTWGWVPEARDVEAQWHAGWSGLLTVPRELSVEDGELRQRPAAELTDLRARHVGTGAFTLAPGESRTLALSGNAYELAVEVAVDADATFELGLFESPAGNERTVVRYDGDAVTVDRSQSALDRVPDTDEQTMPVAGDSLSLRAFVDGSVVELFANERRCLTSRVYPTRADADGVSLRAVGGGVELSSVDAWEIDAVFPAGESSRPTQ</sequence>
<evidence type="ECO:0000256" key="1">
    <source>
        <dbReference type="ARBA" id="ARBA00009902"/>
    </source>
</evidence>
<evidence type="ECO:0000259" key="5">
    <source>
        <dbReference type="Pfam" id="PF00251"/>
    </source>
</evidence>
<reference evidence="9" key="1">
    <citation type="submission" date="2016-10" db="EMBL/GenBank/DDBJ databases">
        <authorList>
            <person name="Varghese N."/>
            <person name="Submissions S."/>
        </authorList>
    </citation>
    <scope>NUCLEOTIDE SEQUENCE [LARGE SCALE GENOMIC DNA]</scope>
    <source>
        <strain evidence="9">CGMCC 1.8711</strain>
    </source>
</reference>
<dbReference type="InterPro" id="IPR051214">
    <property type="entry name" value="GH32_Enzymes"/>
</dbReference>
<dbReference type="InterPro" id="IPR013320">
    <property type="entry name" value="ConA-like_dom_sf"/>
</dbReference>
<dbReference type="InterPro" id="IPR001362">
    <property type="entry name" value="Glyco_hydro_32"/>
</dbReference>
<evidence type="ECO:0000256" key="3">
    <source>
        <dbReference type="ARBA" id="ARBA00022801"/>
    </source>
</evidence>
<evidence type="ECO:0000313" key="9">
    <source>
        <dbReference type="Proteomes" id="UP000243250"/>
    </source>
</evidence>
<dbReference type="InterPro" id="IPR032526">
    <property type="entry name" value="DUF4960"/>
</dbReference>
<dbReference type="AlphaFoldDB" id="A0A1I6H657"/>
<evidence type="ECO:0000259" key="6">
    <source>
        <dbReference type="Pfam" id="PF08244"/>
    </source>
</evidence>
<dbReference type="Proteomes" id="UP000243250">
    <property type="component" value="Unassembled WGS sequence"/>
</dbReference>
<evidence type="ECO:0000259" key="7">
    <source>
        <dbReference type="Pfam" id="PF16324"/>
    </source>
</evidence>
<dbReference type="EMBL" id="FOYS01000003">
    <property type="protein sequence ID" value="SFR49986.1"/>
    <property type="molecule type" value="Genomic_DNA"/>
</dbReference>
<dbReference type="EC" id="3.2.1.26" evidence="2"/>
<feature type="domain" description="DUF4960" evidence="7">
    <location>
        <begin position="17"/>
        <end position="103"/>
    </location>
</feature>
<feature type="domain" description="Glycosyl hydrolase family 32 C-terminal" evidence="6">
    <location>
        <begin position="566"/>
        <end position="711"/>
    </location>
</feature>